<dbReference type="Proteomes" id="UP000298327">
    <property type="component" value="Unassembled WGS sequence"/>
</dbReference>
<keyword evidence="3" id="KW-1185">Reference proteome</keyword>
<gene>
    <name evidence="2" type="ORF">EVG20_g10927</name>
</gene>
<evidence type="ECO:0000256" key="1">
    <source>
        <dbReference type="SAM" id="MobiDB-lite"/>
    </source>
</evidence>
<feature type="region of interest" description="Disordered" evidence="1">
    <location>
        <begin position="28"/>
        <end position="72"/>
    </location>
</feature>
<reference evidence="2 3" key="1">
    <citation type="submission" date="2019-02" db="EMBL/GenBank/DDBJ databases">
        <title>Genome sequencing of the rare red list fungi Dentipellis fragilis.</title>
        <authorList>
            <person name="Buettner E."/>
            <person name="Kellner H."/>
        </authorList>
    </citation>
    <scope>NUCLEOTIDE SEQUENCE [LARGE SCALE GENOMIC DNA]</scope>
    <source>
        <strain evidence="2 3">DSM 105465</strain>
    </source>
</reference>
<evidence type="ECO:0000313" key="2">
    <source>
        <dbReference type="EMBL" id="TFY51594.1"/>
    </source>
</evidence>
<organism evidence="2 3">
    <name type="scientific">Dentipellis fragilis</name>
    <dbReference type="NCBI Taxonomy" id="205917"/>
    <lineage>
        <taxon>Eukaryota</taxon>
        <taxon>Fungi</taxon>
        <taxon>Dikarya</taxon>
        <taxon>Basidiomycota</taxon>
        <taxon>Agaricomycotina</taxon>
        <taxon>Agaricomycetes</taxon>
        <taxon>Russulales</taxon>
        <taxon>Hericiaceae</taxon>
        <taxon>Dentipellis</taxon>
    </lineage>
</organism>
<comment type="caution">
    <text evidence="2">The sequence shown here is derived from an EMBL/GenBank/DDBJ whole genome shotgun (WGS) entry which is preliminary data.</text>
</comment>
<dbReference type="EMBL" id="SEOQ01001480">
    <property type="protein sequence ID" value="TFY51594.1"/>
    <property type="molecule type" value="Genomic_DNA"/>
</dbReference>
<sequence>MLRNVCHGLVVGNRVSYANTKSVVEKPEVAHQLQTTEDRQTAFSPFHTEHNMDETTRRRTDNLPFDNSEHGA</sequence>
<name>A0A4Y9XMR3_9AGAM</name>
<dbReference type="AlphaFoldDB" id="A0A4Y9XMR3"/>
<accession>A0A4Y9XMR3</accession>
<evidence type="ECO:0000313" key="3">
    <source>
        <dbReference type="Proteomes" id="UP000298327"/>
    </source>
</evidence>
<feature type="compositionally biased region" description="Basic and acidic residues" evidence="1">
    <location>
        <begin position="47"/>
        <end position="72"/>
    </location>
</feature>
<proteinExistence type="predicted"/>
<protein>
    <submittedName>
        <fullName evidence="2">Uncharacterized protein</fullName>
    </submittedName>
</protein>